<keyword evidence="1" id="KW-0732">Signal</keyword>
<feature type="chain" id="PRO_5046706160" evidence="1">
    <location>
        <begin position="22"/>
        <end position="190"/>
    </location>
</feature>
<evidence type="ECO:0000313" key="3">
    <source>
        <dbReference type="Proteomes" id="UP001236258"/>
    </source>
</evidence>
<keyword evidence="3" id="KW-1185">Reference proteome</keyword>
<comment type="caution">
    <text evidence="2">The sequence shown here is derived from an EMBL/GenBank/DDBJ whole genome shotgun (WGS) entry which is preliminary data.</text>
</comment>
<feature type="signal peptide" evidence="1">
    <location>
        <begin position="1"/>
        <end position="21"/>
    </location>
</feature>
<dbReference type="RefSeq" id="WP_305946288.1">
    <property type="nucleotide sequence ID" value="NZ_JAUZVY010000007.1"/>
</dbReference>
<evidence type="ECO:0000313" key="2">
    <source>
        <dbReference type="EMBL" id="MDP4530257.1"/>
    </source>
</evidence>
<dbReference type="EMBL" id="JAUZVY010000007">
    <property type="protein sequence ID" value="MDP4530257.1"/>
    <property type="molecule type" value="Genomic_DNA"/>
</dbReference>
<dbReference type="Proteomes" id="UP001236258">
    <property type="component" value="Unassembled WGS sequence"/>
</dbReference>
<organism evidence="2 3">
    <name type="scientific">Alkalimonas delamerensis</name>
    <dbReference type="NCBI Taxonomy" id="265981"/>
    <lineage>
        <taxon>Bacteria</taxon>
        <taxon>Pseudomonadati</taxon>
        <taxon>Pseudomonadota</taxon>
        <taxon>Gammaproteobacteria</taxon>
        <taxon>Alkalimonas</taxon>
    </lineage>
</organism>
<protein>
    <submittedName>
        <fullName evidence="2">Uncharacterized protein</fullName>
    </submittedName>
</protein>
<evidence type="ECO:0000256" key="1">
    <source>
        <dbReference type="SAM" id="SignalP"/>
    </source>
</evidence>
<sequence length="190" mass="22094">MNVINLAVGCLLSLVIGATQASTVVTEQNLQRYLALLPEMEALEDSFPEVDSSTLELQAHCNWQRHYDQTLTQLATPEHRRALEQLLRQHNFTPAEYTELSFKFAWTSLQMVEPMMDMMQQMLEYMPAEERAEQEAEMRNLKQIMALLDQCMTDEEKETITKLTGELMQQMMGMDDDSLHQLEQMLQQMQ</sequence>
<accession>A0ABT9GTF5</accession>
<proteinExistence type="predicted"/>
<name>A0ABT9GTF5_9GAMM</name>
<reference evidence="2 3" key="1">
    <citation type="submission" date="2023-08" db="EMBL/GenBank/DDBJ databases">
        <authorList>
            <person name="Joshi A."/>
            <person name="Thite S."/>
        </authorList>
    </citation>
    <scope>NUCLEOTIDE SEQUENCE [LARGE SCALE GENOMIC DNA]</scope>
    <source>
        <strain evidence="2 3">1E1</strain>
    </source>
</reference>
<gene>
    <name evidence="2" type="ORF">Q3O59_14600</name>
</gene>